<dbReference type="InterPro" id="IPR022025">
    <property type="entry name" value="Amidoligase_2"/>
</dbReference>
<dbReference type="GO" id="GO:0016874">
    <property type="term" value="F:ligase activity"/>
    <property type="evidence" value="ECO:0007669"/>
    <property type="project" value="UniProtKB-KW"/>
</dbReference>
<accession>A0A246FK09</accession>
<comment type="caution">
    <text evidence="1">The sequence shown here is derived from an EMBL/GenBank/DDBJ whole genome shotgun (WGS) entry which is preliminary data.</text>
</comment>
<dbReference type="Pfam" id="PF12224">
    <property type="entry name" value="Amidoligase_2"/>
    <property type="match status" value="1"/>
</dbReference>
<sequence>MRCLYHLNGTLTTHYDMTTAQILATTGTTKTWKMQQLFALGLSRREVATLMSVGYGFAQNVYAAWVATRATRALVTPAAAPALAAFQPARFTRTFGVEIEAYGVPRATLLAELRAQGLEAEAEGYNHAARPHWKIVSDGSVSGADAFELVSPVLQGCDGLDDLARACRALRNCGARVNRSCGLHVHFGARDLSIEHLRQVFRNYLVLEPTIDRLMPASRRGSNNTYCQSLRRGRALATAERAILAATTTQELSTAANAGNRYHKVNMQSFFRHGTVEFRQHSASTDFEKISFWVKLLNNLIDYSAQRLVTPSLPVAEFTTFNQRDIATYYTRRQAALQTA</sequence>
<dbReference type="EMBL" id="NIRR01000018">
    <property type="protein sequence ID" value="OWP62879.1"/>
    <property type="molecule type" value="Genomic_DNA"/>
</dbReference>
<organism evidence="1 2">
    <name type="scientific">Hymenobacter amundsenii</name>
    <dbReference type="NCBI Taxonomy" id="2006685"/>
    <lineage>
        <taxon>Bacteria</taxon>
        <taxon>Pseudomonadati</taxon>
        <taxon>Bacteroidota</taxon>
        <taxon>Cytophagia</taxon>
        <taxon>Cytophagales</taxon>
        <taxon>Hymenobacteraceae</taxon>
        <taxon>Hymenobacter</taxon>
    </lineage>
</organism>
<dbReference type="PANTHER" id="PTHR36847:SF1">
    <property type="entry name" value="AMIDOLIGASE ENZYME"/>
    <property type="match status" value="1"/>
</dbReference>
<protein>
    <submittedName>
        <fullName evidence="1">Amidoligase enzyme</fullName>
    </submittedName>
</protein>
<dbReference type="PANTHER" id="PTHR36847">
    <property type="entry name" value="AMIDOLIGASE ENZYME"/>
    <property type="match status" value="1"/>
</dbReference>
<dbReference type="AlphaFoldDB" id="A0A246FK09"/>
<evidence type="ECO:0000313" key="2">
    <source>
        <dbReference type="Proteomes" id="UP000197277"/>
    </source>
</evidence>
<keyword evidence="2" id="KW-1185">Reference proteome</keyword>
<reference evidence="1 2" key="1">
    <citation type="submission" date="2017-06" db="EMBL/GenBank/DDBJ databases">
        <title>Hymenobacter amundsenii sp. nov. isolated from regoliths in Antarctica.</title>
        <authorList>
            <person name="Sedlacek I."/>
            <person name="Kralova S."/>
            <person name="Pantucek R."/>
            <person name="Svec P."/>
            <person name="Holochova P."/>
            <person name="Stankova E."/>
            <person name="Vrbovska V."/>
            <person name="Busse H.-J."/>
        </authorList>
    </citation>
    <scope>NUCLEOTIDE SEQUENCE [LARGE SCALE GENOMIC DNA]</scope>
    <source>
        <strain evidence="1 2">CCM 8682</strain>
    </source>
</reference>
<dbReference type="Proteomes" id="UP000197277">
    <property type="component" value="Unassembled WGS sequence"/>
</dbReference>
<dbReference type="OrthoDB" id="5380364at2"/>
<proteinExistence type="predicted"/>
<evidence type="ECO:0000313" key="1">
    <source>
        <dbReference type="EMBL" id="OWP62879.1"/>
    </source>
</evidence>
<gene>
    <name evidence="1" type="ORF">CDA63_11720</name>
</gene>
<keyword evidence="1" id="KW-0436">Ligase</keyword>
<name>A0A246FK09_9BACT</name>